<feature type="region of interest" description="Disordered" evidence="1">
    <location>
        <begin position="56"/>
        <end position="93"/>
    </location>
</feature>
<dbReference type="AlphaFoldDB" id="K0Q4T5"/>
<reference evidence="2 3" key="1">
    <citation type="journal article" date="2013" name="Genome Announc.">
        <title>Draft Genome Sequence of Rhizobium mesoamericanum STM3625, a Nitrogen-Fixing Symbiont of Mimosa pudica Isolated in French Guiana (South America).</title>
        <authorList>
            <person name="Moulin L."/>
            <person name="Mornico D."/>
            <person name="Melkonian R."/>
            <person name="Klonowska A."/>
        </authorList>
    </citation>
    <scope>NUCLEOTIDE SEQUENCE [LARGE SCALE GENOMIC DNA]</scope>
    <source>
        <strain evidence="2 3">STM3625</strain>
    </source>
</reference>
<dbReference type="HOGENOM" id="CLU_2397555_0_0_5"/>
<dbReference type="Proteomes" id="UP000009319">
    <property type="component" value="Unassembled WGS sequence"/>
</dbReference>
<keyword evidence="3" id="KW-1185">Reference proteome</keyword>
<accession>K0Q4T5</accession>
<evidence type="ECO:0000313" key="3">
    <source>
        <dbReference type="Proteomes" id="UP000009319"/>
    </source>
</evidence>
<organism evidence="2 3">
    <name type="scientific">Rhizobium mesoamericanum STM3625</name>
    <dbReference type="NCBI Taxonomy" id="1211777"/>
    <lineage>
        <taxon>Bacteria</taxon>
        <taxon>Pseudomonadati</taxon>
        <taxon>Pseudomonadota</taxon>
        <taxon>Alphaproteobacteria</taxon>
        <taxon>Hyphomicrobiales</taxon>
        <taxon>Rhizobiaceae</taxon>
        <taxon>Rhizobium/Agrobacterium group</taxon>
        <taxon>Rhizobium</taxon>
    </lineage>
</organism>
<protein>
    <recommendedName>
        <fullName evidence="4">Transposase</fullName>
    </recommendedName>
</protein>
<evidence type="ECO:0000256" key="1">
    <source>
        <dbReference type="SAM" id="MobiDB-lite"/>
    </source>
</evidence>
<dbReference type="EMBL" id="CANI01000035">
    <property type="protein sequence ID" value="CCM78049.1"/>
    <property type="molecule type" value="Genomic_DNA"/>
</dbReference>
<evidence type="ECO:0008006" key="4">
    <source>
        <dbReference type="Google" id="ProtNLM"/>
    </source>
</evidence>
<gene>
    <name evidence="2" type="ORF">BN77_p10001</name>
</gene>
<proteinExistence type="predicted"/>
<comment type="caution">
    <text evidence="2">The sequence shown here is derived from an EMBL/GenBank/DDBJ whole genome shotgun (WGS) entry which is preliminary data.</text>
</comment>
<evidence type="ECO:0000313" key="2">
    <source>
        <dbReference type="EMBL" id="CCM78049.1"/>
    </source>
</evidence>
<sequence length="93" mass="10052">MRAMGLQGIIPGKPIRTAISDKAAPCRLREPAVAPAPNMLWLSDFTYVQPGRASSSFELAGPRSGWLHRPPSRRRTAAARSKTAANELAKEPS</sequence>
<name>K0Q4T5_9HYPH</name>
<dbReference type="eggNOG" id="COG2801">
    <property type="taxonomic scope" value="Bacteria"/>
</dbReference>